<protein>
    <recommendedName>
        <fullName evidence="7">C2H2-type domain-containing protein</fullName>
    </recommendedName>
</protein>
<name>A0AA39GUU6_9BILA</name>
<feature type="compositionally biased region" description="Polar residues" evidence="6">
    <location>
        <begin position="310"/>
        <end position="325"/>
    </location>
</feature>
<evidence type="ECO:0000256" key="2">
    <source>
        <dbReference type="ARBA" id="ARBA00022737"/>
    </source>
</evidence>
<feature type="region of interest" description="Disordered" evidence="6">
    <location>
        <begin position="211"/>
        <end position="275"/>
    </location>
</feature>
<dbReference type="InterPro" id="IPR036236">
    <property type="entry name" value="Znf_C2H2_sf"/>
</dbReference>
<dbReference type="SMART" id="SM00355">
    <property type="entry name" value="ZnF_C2H2"/>
    <property type="match status" value="13"/>
</dbReference>
<feature type="region of interest" description="Disordered" evidence="6">
    <location>
        <begin position="299"/>
        <end position="334"/>
    </location>
</feature>
<feature type="compositionally biased region" description="Basic and acidic residues" evidence="6">
    <location>
        <begin position="544"/>
        <end position="561"/>
    </location>
</feature>
<feature type="compositionally biased region" description="Basic and acidic residues" evidence="6">
    <location>
        <begin position="357"/>
        <end position="369"/>
    </location>
</feature>
<proteinExistence type="predicted"/>
<dbReference type="GO" id="GO:0008270">
    <property type="term" value="F:zinc ion binding"/>
    <property type="evidence" value="ECO:0007669"/>
    <property type="project" value="UniProtKB-KW"/>
</dbReference>
<evidence type="ECO:0000313" key="8">
    <source>
        <dbReference type="EMBL" id="KAK0393569.1"/>
    </source>
</evidence>
<feature type="compositionally biased region" description="Acidic residues" evidence="6">
    <location>
        <begin position="227"/>
        <end position="239"/>
    </location>
</feature>
<dbReference type="PANTHER" id="PTHR24403">
    <property type="entry name" value="ZINC FINGER PROTEIN"/>
    <property type="match status" value="1"/>
</dbReference>
<evidence type="ECO:0000259" key="7">
    <source>
        <dbReference type="PROSITE" id="PS50157"/>
    </source>
</evidence>
<dbReference type="InterPro" id="IPR013087">
    <property type="entry name" value="Znf_C2H2_type"/>
</dbReference>
<evidence type="ECO:0000256" key="3">
    <source>
        <dbReference type="ARBA" id="ARBA00022771"/>
    </source>
</evidence>
<evidence type="ECO:0000256" key="6">
    <source>
        <dbReference type="SAM" id="MobiDB-lite"/>
    </source>
</evidence>
<dbReference type="GO" id="GO:0005634">
    <property type="term" value="C:nucleus"/>
    <property type="evidence" value="ECO:0007669"/>
    <property type="project" value="TreeGrafter"/>
</dbReference>
<feature type="domain" description="C2H2-type" evidence="7">
    <location>
        <begin position="625"/>
        <end position="652"/>
    </location>
</feature>
<dbReference type="EMBL" id="JAUCMV010000005">
    <property type="protein sequence ID" value="KAK0393569.1"/>
    <property type="molecule type" value="Genomic_DNA"/>
</dbReference>
<feature type="compositionally biased region" description="Basic and acidic residues" evidence="6">
    <location>
        <begin position="652"/>
        <end position="661"/>
    </location>
</feature>
<evidence type="ECO:0000256" key="1">
    <source>
        <dbReference type="ARBA" id="ARBA00022723"/>
    </source>
</evidence>
<feature type="region of interest" description="Disordered" evidence="6">
    <location>
        <begin position="515"/>
        <end position="578"/>
    </location>
</feature>
<reference evidence="8" key="1">
    <citation type="submission" date="2023-06" db="EMBL/GenBank/DDBJ databases">
        <title>Genomic analysis of the entomopathogenic nematode Steinernema hermaphroditum.</title>
        <authorList>
            <person name="Schwarz E.M."/>
            <person name="Heppert J.K."/>
            <person name="Baniya A."/>
            <person name="Schwartz H.T."/>
            <person name="Tan C.-H."/>
            <person name="Antoshechkin I."/>
            <person name="Sternberg P.W."/>
            <person name="Goodrich-Blair H."/>
            <person name="Dillman A.R."/>
        </authorList>
    </citation>
    <scope>NUCLEOTIDE SEQUENCE</scope>
    <source>
        <strain evidence="8">PS9179</strain>
        <tissue evidence="8">Whole animal</tissue>
    </source>
</reference>
<dbReference type="PANTHER" id="PTHR24403:SF67">
    <property type="entry name" value="FI01116P-RELATED"/>
    <property type="match status" value="1"/>
</dbReference>
<feature type="region of interest" description="Disordered" evidence="6">
    <location>
        <begin position="1"/>
        <end position="153"/>
    </location>
</feature>
<feature type="compositionally biased region" description="Basic and acidic residues" evidence="6">
    <location>
        <begin position="31"/>
        <end position="41"/>
    </location>
</feature>
<dbReference type="SUPFAM" id="SSF57667">
    <property type="entry name" value="beta-beta-alpha zinc fingers"/>
    <property type="match status" value="2"/>
</dbReference>
<feature type="compositionally biased region" description="Basic and acidic residues" evidence="6">
    <location>
        <begin position="62"/>
        <end position="74"/>
    </location>
</feature>
<keyword evidence="2" id="KW-0677">Repeat</keyword>
<keyword evidence="3 5" id="KW-0863">Zinc-finger</keyword>
<sequence length="888" mass="101854">MKRRSSAARTADLSAGKTHQETPPPKRSKGVRQEAASDRPQRRQRRPPARHSDYVIPGSARGRYDEAPPARPEPELQEDDDDDDDDGPPKLEPQLPTEMPPSTSKRAKSAVEHNDEEKNEPQKDVQEEDEEVEHTPTGSRRGRPSKGKTGSFMYCQECPFSTRHRERYSKHCKNHERTSGFKCPLCSFMSTSSGFLKRHCDGHGKDYKWPPEYVAGDESKNNSKDETMEDEMEENEEGSPESPELNIKQRPRRSAPAKLNTDFVETNDDDDEPSFACPVESCSFASNFKRSLNRHIKNKHDELPNHSLDQETPASTKPDTPQETPQLDPEQPTSLKKYADLVKKLEEAAEPKSPASLKEESTQPSDANKKTFRLDKCPYCPYASRFKCDVKAHIELHQGKREFACSRCSYSTIVQRALKNHMEMHDRHDRETVGEAESKEPKKIAAVLEDQTDKVIGKVFLDNGGIHRFYCEVCKTNEASYEIYDEHTRQHTDNEVFYSCPQCEFRTQDGQLIIDHADNHPEPPDLPPVLVRAENPAPKPLLEPPREQPKRRGRPRKEETIAKQALQKAEKEKEKAVKAEWKPPMRKGKKGDEPVIKKCSQCPFQSEQEPLYQLHLEMHIGRRPFKCPDCSYSCFSPSAIESHKLLHSGEPPLKRSPDAPQKKTTNGVKSGFECRQCDHKAADFRAFEAHHQEHAREMREKVVKMTEHSREIREARKKEAEMRKLAELNKPTAQPVGVKRPIVRLTFSCVKCAFNSVRADTYAQHLERHGDTSRPLKCSVCDFHEDTQQLITTHEQEHHAKGTIPKTHCYRHPQFLAAPDDIKSKEDLWNQLRDLKKRIFCKKCDFNCFDLKQLVEHCEQAHVESAEDRQDLEELKSSIVIRSSVNMV</sequence>
<feature type="compositionally biased region" description="Acidic residues" evidence="6">
    <location>
        <begin position="75"/>
        <end position="86"/>
    </location>
</feature>
<feature type="compositionally biased region" description="Basic and acidic residues" evidence="6">
    <location>
        <begin position="568"/>
        <end position="578"/>
    </location>
</feature>
<keyword evidence="9" id="KW-1185">Reference proteome</keyword>
<organism evidence="8 9">
    <name type="scientific">Steinernema hermaphroditum</name>
    <dbReference type="NCBI Taxonomy" id="289476"/>
    <lineage>
        <taxon>Eukaryota</taxon>
        <taxon>Metazoa</taxon>
        <taxon>Ecdysozoa</taxon>
        <taxon>Nematoda</taxon>
        <taxon>Chromadorea</taxon>
        <taxon>Rhabditida</taxon>
        <taxon>Tylenchina</taxon>
        <taxon>Panagrolaimomorpha</taxon>
        <taxon>Strongyloidoidea</taxon>
        <taxon>Steinernematidae</taxon>
        <taxon>Steinernema</taxon>
    </lineage>
</organism>
<evidence type="ECO:0000313" key="9">
    <source>
        <dbReference type="Proteomes" id="UP001175271"/>
    </source>
</evidence>
<accession>A0AA39GUU6</accession>
<feature type="compositionally biased region" description="Basic and acidic residues" evidence="6">
    <location>
        <begin position="217"/>
        <end position="226"/>
    </location>
</feature>
<dbReference type="InterPro" id="IPR050688">
    <property type="entry name" value="Zinc_finger/UBP_domain"/>
</dbReference>
<dbReference type="PROSITE" id="PS50157">
    <property type="entry name" value="ZINC_FINGER_C2H2_2"/>
    <property type="match status" value="1"/>
</dbReference>
<keyword evidence="1" id="KW-0479">Metal-binding</keyword>
<dbReference type="Proteomes" id="UP001175271">
    <property type="component" value="Unassembled WGS sequence"/>
</dbReference>
<keyword evidence="4" id="KW-0862">Zinc</keyword>
<dbReference type="Gene3D" id="3.30.160.60">
    <property type="entry name" value="Classic Zinc Finger"/>
    <property type="match status" value="5"/>
</dbReference>
<dbReference type="AlphaFoldDB" id="A0AA39GUU6"/>
<feature type="region of interest" description="Disordered" evidence="6">
    <location>
        <begin position="647"/>
        <end position="669"/>
    </location>
</feature>
<dbReference type="GO" id="GO:0045944">
    <property type="term" value="P:positive regulation of transcription by RNA polymerase II"/>
    <property type="evidence" value="ECO:0007669"/>
    <property type="project" value="TreeGrafter"/>
</dbReference>
<feature type="compositionally biased region" description="Basic and acidic residues" evidence="6">
    <location>
        <begin position="109"/>
        <end position="125"/>
    </location>
</feature>
<comment type="caution">
    <text evidence="8">The sequence shown here is derived from an EMBL/GenBank/DDBJ whole genome shotgun (WGS) entry which is preliminary data.</text>
</comment>
<evidence type="ECO:0000256" key="4">
    <source>
        <dbReference type="ARBA" id="ARBA00022833"/>
    </source>
</evidence>
<gene>
    <name evidence="8" type="ORF">QR680_000281</name>
</gene>
<dbReference type="PROSITE" id="PS00028">
    <property type="entry name" value="ZINC_FINGER_C2H2_1"/>
    <property type="match status" value="1"/>
</dbReference>
<evidence type="ECO:0000256" key="5">
    <source>
        <dbReference type="PROSITE-ProRule" id="PRU00042"/>
    </source>
</evidence>
<feature type="region of interest" description="Disordered" evidence="6">
    <location>
        <begin position="347"/>
        <end position="369"/>
    </location>
</feature>